<dbReference type="EMBL" id="JAPQKH010000001">
    <property type="protein sequence ID" value="KAJ5116031.1"/>
    <property type="molecule type" value="Genomic_DNA"/>
</dbReference>
<dbReference type="PROSITE" id="PS00455">
    <property type="entry name" value="AMP_BINDING"/>
    <property type="match status" value="1"/>
</dbReference>
<organism evidence="4 5">
    <name type="scientific">Penicillium angulare</name>
    <dbReference type="NCBI Taxonomy" id="116970"/>
    <lineage>
        <taxon>Eukaryota</taxon>
        <taxon>Fungi</taxon>
        <taxon>Dikarya</taxon>
        <taxon>Ascomycota</taxon>
        <taxon>Pezizomycotina</taxon>
        <taxon>Eurotiomycetes</taxon>
        <taxon>Eurotiomycetidae</taxon>
        <taxon>Eurotiales</taxon>
        <taxon>Aspergillaceae</taxon>
        <taxon>Penicillium</taxon>
    </lineage>
</organism>
<keyword evidence="2" id="KW-0597">Phosphoprotein</keyword>
<gene>
    <name evidence="4" type="ORF">N7456_000379</name>
</gene>
<dbReference type="Pfam" id="PF00501">
    <property type="entry name" value="AMP-binding"/>
    <property type="match status" value="1"/>
</dbReference>
<dbReference type="PANTHER" id="PTHR43439:SF2">
    <property type="entry name" value="ENZYME, PUTATIVE (JCVI)-RELATED"/>
    <property type="match status" value="1"/>
</dbReference>
<dbReference type="PANTHER" id="PTHR43439">
    <property type="entry name" value="PHENYLACETATE-COENZYME A LIGASE"/>
    <property type="match status" value="1"/>
</dbReference>
<proteinExistence type="predicted"/>
<keyword evidence="5" id="KW-1185">Reference proteome</keyword>
<dbReference type="Proteomes" id="UP001149165">
    <property type="component" value="Unassembled WGS sequence"/>
</dbReference>
<dbReference type="InterPro" id="IPR042099">
    <property type="entry name" value="ANL_N_sf"/>
</dbReference>
<dbReference type="OrthoDB" id="429813at2759"/>
<accession>A0A9W9GCF1</accession>
<evidence type="ECO:0000259" key="3">
    <source>
        <dbReference type="Pfam" id="PF00501"/>
    </source>
</evidence>
<dbReference type="SUPFAM" id="SSF56801">
    <property type="entry name" value="Acetyl-CoA synthetase-like"/>
    <property type="match status" value="1"/>
</dbReference>
<evidence type="ECO:0000313" key="4">
    <source>
        <dbReference type="EMBL" id="KAJ5116031.1"/>
    </source>
</evidence>
<feature type="domain" description="AMP-dependent synthetase/ligase" evidence="3">
    <location>
        <begin position="49"/>
        <end position="346"/>
    </location>
</feature>
<comment type="caution">
    <text evidence="4">The sequence shown here is derived from an EMBL/GenBank/DDBJ whole genome shotgun (WGS) entry which is preliminary data.</text>
</comment>
<dbReference type="InterPro" id="IPR051414">
    <property type="entry name" value="Adenylate-forming_Reductase"/>
</dbReference>
<dbReference type="Pfam" id="PF23562">
    <property type="entry name" value="AMP-binding_C_3"/>
    <property type="match status" value="1"/>
</dbReference>
<evidence type="ECO:0000256" key="1">
    <source>
        <dbReference type="ARBA" id="ARBA00022450"/>
    </source>
</evidence>
<keyword evidence="1" id="KW-0596">Phosphopantetheine</keyword>
<reference evidence="4" key="1">
    <citation type="submission" date="2022-11" db="EMBL/GenBank/DDBJ databases">
        <authorList>
            <person name="Petersen C."/>
        </authorList>
    </citation>
    <scope>NUCLEOTIDE SEQUENCE</scope>
    <source>
        <strain evidence="4">IBT 30069</strain>
    </source>
</reference>
<sequence>MSDKVDLEMREGLTKLIPTILDELAVHDPERLYGELPISPSGYESGFWKVTFRRLANAVNGTAKWLIDTLGEGEKSETVAFIGPNDMSHIVLTIAAVKAGYTCLLVSPNYGTIGQAKLIEATGCKHLLVSPLADLQKRDAIVAEHGNLTSWILPRITELFDVAHEFPYTKTYEEVKHEPLVLFHTSGTSGFPKPIVYTHEVIVATGRQRHLARLQGYESAEDIFFKGRILSVMPAFHVGFQMSGLICAFYTGSVVVFPPALMPPSLKAAVHVTEYRPVDCITFIPANIEELASNMELQDALAGKNVHTLYWGGAPLSQHAGDTVTKRGFNIQTSIGSTETGMWYPIRRTADWGSYPWNGMCFHPDNGIDFRPVTEDLYAAIWVKNKDPERVQPVFALFPNETEFDAGDLFRHVSGSGTDSVWSWYGRQDDLLVFRSGGKWHPAAAQRRIMTDHRDLFDQVLIFVYEFAHIAVLVEPSAAILSKIEEAKQDGGEEAVQKVHDCVLEKIWPTMEDLDRNAPVFISFDRSRIFFTDRPMPRTAKGTVQRRAALQEFESRVQSAQA</sequence>
<evidence type="ECO:0000256" key="2">
    <source>
        <dbReference type="ARBA" id="ARBA00022553"/>
    </source>
</evidence>
<dbReference type="InterPro" id="IPR020845">
    <property type="entry name" value="AMP-binding_CS"/>
</dbReference>
<protein>
    <recommendedName>
        <fullName evidence="3">AMP-dependent synthetase/ligase domain-containing protein</fullName>
    </recommendedName>
</protein>
<name>A0A9W9GCF1_9EURO</name>
<reference evidence="4" key="2">
    <citation type="journal article" date="2023" name="IMA Fungus">
        <title>Comparative genomic study of the Penicillium genus elucidates a diverse pangenome and 15 lateral gene transfer events.</title>
        <authorList>
            <person name="Petersen C."/>
            <person name="Sorensen T."/>
            <person name="Nielsen M.R."/>
            <person name="Sondergaard T.E."/>
            <person name="Sorensen J.L."/>
            <person name="Fitzpatrick D.A."/>
            <person name="Frisvad J.C."/>
            <person name="Nielsen K.L."/>
        </authorList>
    </citation>
    <scope>NUCLEOTIDE SEQUENCE</scope>
    <source>
        <strain evidence="4">IBT 30069</strain>
    </source>
</reference>
<evidence type="ECO:0000313" key="5">
    <source>
        <dbReference type="Proteomes" id="UP001149165"/>
    </source>
</evidence>
<dbReference type="InterPro" id="IPR000873">
    <property type="entry name" value="AMP-dep_synth/lig_dom"/>
</dbReference>
<dbReference type="Gene3D" id="3.40.50.12780">
    <property type="entry name" value="N-terminal domain of ligase-like"/>
    <property type="match status" value="1"/>
</dbReference>
<dbReference type="AlphaFoldDB" id="A0A9W9GCF1"/>